<dbReference type="InterPro" id="IPR036757">
    <property type="entry name" value="TFR-like_dimer_dom_sf"/>
</dbReference>
<evidence type="ECO:0000313" key="7">
    <source>
        <dbReference type="EMBL" id="VUC35970.1"/>
    </source>
</evidence>
<accession>A0ABY6V172</accession>
<keyword evidence="8" id="KW-1185">Reference proteome</keyword>
<dbReference type="InterPro" id="IPR039373">
    <property type="entry name" value="Peptidase_M28B"/>
</dbReference>
<dbReference type="SUPFAM" id="SSF47672">
    <property type="entry name" value="Transferrin receptor-like dimerisation domain"/>
    <property type="match status" value="1"/>
</dbReference>
<dbReference type="InterPro" id="IPR046450">
    <property type="entry name" value="PA_dom_sf"/>
</dbReference>
<name>A0ABY6V172_BIOOC</name>
<reference evidence="7 8" key="1">
    <citation type="submission" date="2019-06" db="EMBL/GenBank/DDBJ databases">
        <authorList>
            <person name="Broberg M."/>
        </authorList>
    </citation>
    <scope>NUCLEOTIDE SEQUENCE [LARGE SCALE GENOMIC DNA]</scope>
</reference>
<evidence type="ECO:0000256" key="1">
    <source>
        <dbReference type="ARBA" id="ARBA00005634"/>
    </source>
</evidence>
<evidence type="ECO:0000256" key="2">
    <source>
        <dbReference type="SAM" id="MobiDB-lite"/>
    </source>
</evidence>
<dbReference type="Pfam" id="PF04389">
    <property type="entry name" value="Peptidase_M28"/>
    <property type="match status" value="1"/>
</dbReference>
<dbReference type="CDD" id="cd08022">
    <property type="entry name" value="M28_PSMA_like"/>
    <property type="match status" value="1"/>
</dbReference>
<dbReference type="InterPro" id="IPR003137">
    <property type="entry name" value="PA_domain"/>
</dbReference>
<evidence type="ECO:0000256" key="3">
    <source>
        <dbReference type="SAM" id="Phobius"/>
    </source>
</evidence>
<dbReference type="EMBL" id="CABFNS010000924">
    <property type="protein sequence ID" value="VUC35970.1"/>
    <property type="molecule type" value="Genomic_DNA"/>
</dbReference>
<dbReference type="PANTHER" id="PTHR10404">
    <property type="entry name" value="N-ACETYLATED-ALPHA-LINKED ACIDIC DIPEPTIDASE"/>
    <property type="match status" value="1"/>
</dbReference>
<keyword evidence="3" id="KW-1133">Transmembrane helix</keyword>
<dbReference type="SUPFAM" id="SSF52025">
    <property type="entry name" value="PA domain"/>
    <property type="match status" value="1"/>
</dbReference>
<dbReference type="Pfam" id="PF04253">
    <property type="entry name" value="TFR_dimer"/>
    <property type="match status" value="1"/>
</dbReference>
<dbReference type="SUPFAM" id="SSF53187">
    <property type="entry name" value="Zn-dependent exopeptidases"/>
    <property type="match status" value="1"/>
</dbReference>
<keyword evidence="3" id="KW-0472">Membrane</keyword>
<feature type="domain" description="PA" evidence="4">
    <location>
        <begin position="202"/>
        <end position="278"/>
    </location>
</feature>
<organism evidence="7 8">
    <name type="scientific">Bionectria ochroleuca</name>
    <name type="common">Gliocladium roseum</name>
    <dbReference type="NCBI Taxonomy" id="29856"/>
    <lineage>
        <taxon>Eukaryota</taxon>
        <taxon>Fungi</taxon>
        <taxon>Dikarya</taxon>
        <taxon>Ascomycota</taxon>
        <taxon>Pezizomycotina</taxon>
        <taxon>Sordariomycetes</taxon>
        <taxon>Hypocreomycetidae</taxon>
        <taxon>Hypocreales</taxon>
        <taxon>Bionectriaceae</taxon>
        <taxon>Clonostachys</taxon>
    </lineage>
</organism>
<comment type="caution">
    <text evidence="7">The sequence shown here is derived from an EMBL/GenBank/DDBJ whole genome shotgun (WGS) entry which is preliminary data.</text>
</comment>
<feature type="domain" description="Transferrin receptor-like dimerisation" evidence="5">
    <location>
        <begin position="674"/>
        <end position="799"/>
    </location>
</feature>
<dbReference type="Gene3D" id="3.40.630.10">
    <property type="entry name" value="Zn peptidases"/>
    <property type="match status" value="1"/>
</dbReference>
<dbReference type="Gene3D" id="3.50.30.30">
    <property type="match status" value="1"/>
</dbReference>
<sequence length="799" mass="87702">MGQPYAVQADDKLARESQLRPRWKRSPRSTYRRFLAIGGACLLLTGVANFVSHSFSGLTGHHCNRNGRFSQSRGQNGQRLSYQELESILLETPSSELAEKWLYYYTSGPHLAGKNLSQAEWTRDRWEEWGISSEIVSYDTYINYPVDHSLSLLREISGDGNAKTWEVAFKASLEEDILEDDPTTALEDRIPTFHGYSASGNVTASFVYVNYGTYQDYQDLVDAGIPLEGKIAIARYGGIFRGLKVKRAQELGVIGVLIYSDPGDDGEYTIANGYDHYPKGPARHPNSVQRGSVEFLSVSPGDPTTPGWPSKPDAPRAPPHSAIPSIPSIPISYSDALPILKALNGHGPKGTDLNKYWGINNGLGYEGVEYFVGPSPDDVVLNLYNDQEYVTTPQWDVIGIVNGTIPNEVIIVGNHRDAWIAGGASDPNSGSAVINEVIRSVGKALEAGWKPLRTIVFASWDGEEYGLIGSTEWVEEYLPWIQDANVAYINLDVAVSGDVFHGGATPTLHKLLKDSVNKVQSPNQTIEGQTIGDLWDGVIPPLGSGSDFTAFQDYAGVPALDIGFKANPKSPVYHYHSNYDSFHWMSILGDPGFKYHKAVSQLLGLIVANLVDSIVIPLQATAYADALGKYLDGIETQLGSTAEPVTEDEIFIHRAKKSAGPVQGSSDAFKNSLLAIREAIEGLRISASRLDDLSAWINQQLEEGIPWWNFIKKARVSLAILSANKKYKLLERNLLFDGGLDGRPWFKHVVYAPGLWTGYSGAAVFPGLTESIDADDYISGLKWAEIIKKAIDRTSRSLQ</sequence>
<evidence type="ECO:0000259" key="5">
    <source>
        <dbReference type="Pfam" id="PF04253"/>
    </source>
</evidence>
<protein>
    <submittedName>
        <fullName evidence="7">Uncharacterized protein</fullName>
    </submittedName>
</protein>
<gene>
    <name evidence="7" type="ORF">CLO192961_LOCUS431287</name>
</gene>
<dbReference type="Gene3D" id="1.20.930.40">
    <property type="entry name" value="Transferrin receptor-like, dimerisation domain"/>
    <property type="match status" value="1"/>
</dbReference>
<feature type="region of interest" description="Disordered" evidence="2">
    <location>
        <begin position="295"/>
        <end position="321"/>
    </location>
</feature>
<dbReference type="Proteomes" id="UP000766486">
    <property type="component" value="Unassembled WGS sequence"/>
</dbReference>
<comment type="similarity">
    <text evidence="1">Belongs to the peptidase M28 family. M28B subfamily.</text>
</comment>
<dbReference type="InterPro" id="IPR007365">
    <property type="entry name" value="TFR-like_dimer_dom"/>
</dbReference>
<dbReference type="PANTHER" id="PTHR10404:SF46">
    <property type="entry name" value="VACUOLAR PROTEIN SORTING-ASSOCIATED PROTEIN 70"/>
    <property type="match status" value="1"/>
</dbReference>
<evidence type="ECO:0000259" key="6">
    <source>
        <dbReference type="Pfam" id="PF04389"/>
    </source>
</evidence>
<dbReference type="CDD" id="cd02121">
    <property type="entry name" value="PA_GCPII_like"/>
    <property type="match status" value="1"/>
</dbReference>
<keyword evidence="3" id="KW-0812">Transmembrane</keyword>
<proteinExistence type="inferred from homology"/>
<feature type="domain" description="Peptidase M28" evidence="6">
    <location>
        <begin position="397"/>
        <end position="582"/>
    </location>
</feature>
<feature type="transmembrane region" description="Helical" evidence="3">
    <location>
        <begin position="34"/>
        <end position="55"/>
    </location>
</feature>
<evidence type="ECO:0000259" key="4">
    <source>
        <dbReference type="Pfam" id="PF02225"/>
    </source>
</evidence>
<dbReference type="Pfam" id="PF02225">
    <property type="entry name" value="PA"/>
    <property type="match status" value="1"/>
</dbReference>
<dbReference type="InterPro" id="IPR007484">
    <property type="entry name" value="Peptidase_M28"/>
</dbReference>
<evidence type="ECO:0000313" key="8">
    <source>
        <dbReference type="Proteomes" id="UP000766486"/>
    </source>
</evidence>